<evidence type="ECO:0000256" key="1">
    <source>
        <dbReference type="ARBA" id="ARBA00009684"/>
    </source>
</evidence>
<dbReference type="Gene3D" id="3.30.230.10">
    <property type="match status" value="1"/>
</dbReference>
<dbReference type="NCBIfam" id="TIGR00154">
    <property type="entry name" value="ispE"/>
    <property type="match status" value="1"/>
</dbReference>
<dbReference type="GO" id="GO:0016114">
    <property type="term" value="P:terpenoid biosynthetic process"/>
    <property type="evidence" value="ECO:0007669"/>
    <property type="project" value="UniProtKB-UniRule"/>
</dbReference>
<keyword evidence="9" id="KW-0414">Isoprene biosynthesis</keyword>
<dbReference type="RefSeq" id="WP_074717213.1">
    <property type="nucleotide sequence ID" value="NZ_FNWV01000007.1"/>
</dbReference>
<dbReference type="EC" id="2.7.1.148" evidence="2 9"/>
<dbReference type="OrthoDB" id="9809438at2"/>
<evidence type="ECO:0000256" key="6">
    <source>
        <dbReference type="ARBA" id="ARBA00022777"/>
    </source>
</evidence>
<dbReference type="SUPFAM" id="SSF55060">
    <property type="entry name" value="GHMP Kinase, C-terminal domain"/>
    <property type="match status" value="1"/>
</dbReference>
<proteinExistence type="inferred from homology"/>
<feature type="domain" description="GHMP kinase C-terminal" evidence="11">
    <location>
        <begin position="209"/>
        <end position="269"/>
    </location>
</feature>
<dbReference type="Gene3D" id="3.30.70.890">
    <property type="entry name" value="GHMP kinase, C-terminal domain"/>
    <property type="match status" value="1"/>
</dbReference>
<feature type="domain" description="GHMP kinase N-terminal" evidence="10">
    <location>
        <begin position="70"/>
        <end position="142"/>
    </location>
</feature>
<dbReference type="InterPro" id="IPR020568">
    <property type="entry name" value="Ribosomal_Su5_D2-typ_SF"/>
</dbReference>
<dbReference type="PANTHER" id="PTHR43527:SF2">
    <property type="entry name" value="4-DIPHOSPHOCYTIDYL-2-C-METHYL-D-ERYTHRITOL KINASE, CHLOROPLASTIC"/>
    <property type="match status" value="1"/>
</dbReference>
<name>A0A1H6KBQ3_RUMFL</name>
<comment type="pathway">
    <text evidence="9">Isoprenoid biosynthesis; isopentenyl diphosphate biosynthesis via DXP pathway; isopentenyl diphosphate from 1-deoxy-D-xylulose 5-phosphate: step 3/6.</text>
</comment>
<dbReference type="GO" id="GO:0019288">
    <property type="term" value="P:isopentenyl diphosphate biosynthetic process, methylerythritol 4-phosphate pathway"/>
    <property type="evidence" value="ECO:0007669"/>
    <property type="project" value="UniProtKB-UniRule"/>
</dbReference>
<dbReference type="InterPro" id="IPR004424">
    <property type="entry name" value="IspE"/>
</dbReference>
<dbReference type="EMBL" id="FNWV01000007">
    <property type="protein sequence ID" value="SEH68883.1"/>
    <property type="molecule type" value="Genomic_DNA"/>
</dbReference>
<evidence type="ECO:0000259" key="10">
    <source>
        <dbReference type="Pfam" id="PF00288"/>
    </source>
</evidence>
<dbReference type="GO" id="GO:0005524">
    <property type="term" value="F:ATP binding"/>
    <property type="evidence" value="ECO:0007669"/>
    <property type="project" value="UniProtKB-UniRule"/>
</dbReference>
<evidence type="ECO:0000256" key="2">
    <source>
        <dbReference type="ARBA" id="ARBA00012052"/>
    </source>
</evidence>
<evidence type="ECO:0000256" key="3">
    <source>
        <dbReference type="ARBA" id="ARBA00017473"/>
    </source>
</evidence>
<comment type="similarity">
    <text evidence="1 9">Belongs to the GHMP kinase family. IspE subfamily.</text>
</comment>
<dbReference type="PANTHER" id="PTHR43527">
    <property type="entry name" value="4-DIPHOSPHOCYTIDYL-2-C-METHYL-D-ERYTHRITOL KINASE, CHLOROPLASTIC"/>
    <property type="match status" value="1"/>
</dbReference>
<dbReference type="InterPro" id="IPR036554">
    <property type="entry name" value="GHMP_kinase_C_sf"/>
</dbReference>
<dbReference type="InterPro" id="IPR013750">
    <property type="entry name" value="GHMP_kinase_C_dom"/>
</dbReference>
<organism evidence="12 13">
    <name type="scientific">Ruminococcus flavefaciens</name>
    <dbReference type="NCBI Taxonomy" id="1265"/>
    <lineage>
        <taxon>Bacteria</taxon>
        <taxon>Bacillati</taxon>
        <taxon>Bacillota</taxon>
        <taxon>Clostridia</taxon>
        <taxon>Eubacteriales</taxon>
        <taxon>Oscillospiraceae</taxon>
        <taxon>Ruminococcus</taxon>
    </lineage>
</organism>
<feature type="active site" evidence="9">
    <location>
        <position position="134"/>
    </location>
</feature>
<comment type="function">
    <text evidence="9">Catalyzes the phosphorylation of the position 2 hydroxy group of 4-diphosphocytidyl-2C-methyl-D-erythritol.</text>
</comment>
<keyword evidence="7 9" id="KW-0067">ATP-binding</keyword>
<evidence type="ECO:0000256" key="4">
    <source>
        <dbReference type="ARBA" id="ARBA00022679"/>
    </source>
</evidence>
<feature type="binding site" evidence="9">
    <location>
        <begin position="98"/>
        <end position="108"/>
    </location>
    <ligand>
        <name>ATP</name>
        <dbReference type="ChEBI" id="CHEBI:30616"/>
    </ligand>
</feature>
<evidence type="ECO:0000256" key="5">
    <source>
        <dbReference type="ARBA" id="ARBA00022741"/>
    </source>
</evidence>
<gene>
    <name evidence="9" type="primary">ispE</name>
    <name evidence="12" type="ORF">SAMN02910265_02140</name>
</gene>
<dbReference type="Pfam" id="PF08544">
    <property type="entry name" value="GHMP_kinases_C"/>
    <property type="match status" value="1"/>
</dbReference>
<dbReference type="Pfam" id="PF00288">
    <property type="entry name" value="GHMP_kinases_N"/>
    <property type="match status" value="1"/>
</dbReference>
<feature type="active site" evidence="9">
    <location>
        <position position="8"/>
    </location>
</feature>
<dbReference type="InterPro" id="IPR014721">
    <property type="entry name" value="Ribsml_uS5_D2-typ_fold_subgr"/>
</dbReference>
<accession>A0A1H6KBQ3</accession>
<evidence type="ECO:0000256" key="7">
    <source>
        <dbReference type="ARBA" id="ARBA00022840"/>
    </source>
</evidence>
<dbReference type="AlphaFoldDB" id="A0A1H6KBQ3"/>
<keyword evidence="4 9" id="KW-0808">Transferase</keyword>
<dbReference type="Proteomes" id="UP000183190">
    <property type="component" value="Unassembled WGS sequence"/>
</dbReference>
<dbReference type="UniPathway" id="UPA00056">
    <property type="reaction ID" value="UER00094"/>
</dbReference>
<sequence length="285" mass="30426">MRVKTAAKVNLALDVTGKLPNGYHAIESVFQTVGIYDEVTVELTESGIELSCDVPERFASSDPIPCDERNIAYKAARFFFEQNGMDCGCRIHIKKGIPSQAGMGGGSTDAAAVLFCLGKLTGKSVKASEKLGADVPFFLMGGTVYVEGIGEKLTPISDYSGRILVIAKGKEGVSTAEAYGNIDSLEAPQHPDAKKLAEAIEKAPEKAYEWFGNLFEQAVQLEEVDDIKSVMLDNNALSAVMTGSGSAVFGLFDSEEQAEICAEKLESAGYFSAVCKTVSESFTVI</sequence>
<keyword evidence="5 9" id="KW-0547">Nucleotide-binding</keyword>
<evidence type="ECO:0000256" key="9">
    <source>
        <dbReference type="HAMAP-Rule" id="MF_00061"/>
    </source>
</evidence>
<evidence type="ECO:0000313" key="12">
    <source>
        <dbReference type="EMBL" id="SEH68883.1"/>
    </source>
</evidence>
<dbReference type="GO" id="GO:0050515">
    <property type="term" value="F:4-(cytidine 5'-diphospho)-2-C-methyl-D-erythritol kinase activity"/>
    <property type="evidence" value="ECO:0007669"/>
    <property type="project" value="UniProtKB-UniRule"/>
</dbReference>
<evidence type="ECO:0000259" key="11">
    <source>
        <dbReference type="Pfam" id="PF08544"/>
    </source>
</evidence>
<evidence type="ECO:0000313" key="13">
    <source>
        <dbReference type="Proteomes" id="UP000183190"/>
    </source>
</evidence>
<evidence type="ECO:0000256" key="8">
    <source>
        <dbReference type="ARBA" id="ARBA00032554"/>
    </source>
</evidence>
<keyword evidence="6 9" id="KW-0418">Kinase</keyword>
<dbReference type="InterPro" id="IPR006204">
    <property type="entry name" value="GHMP_kinase_N_dom"/>
</dbReference>
<dbReference type="HAMAP" id="MF_00061">
    <property type="entry name" value="IspE"/>
    <property type="match status" value="1"/>
</dbReference>
<protein>
    <recommendedName>
        <fullName evidence="3 9">4-diphosphocytidyl-2-C-methyl-D-erythritol kinase</fullName>
        <shortName evidence="9">CMK</shortName>
        <ecNumber evidence="2 9">2.7.1.148</ecNumber>
    </recommendedName>
    <alternativeName>
        <fullName evidence="8 9">4-(cytidine-5'-diphospho)-2-C-methyl-D-erythritol kinase</fullName>
    </alternativeName>
</protein>
<dbReference type="SUPFAM" id="SSF54211">
    <property type="entry name" value="Ribosomal protein S5 domain 2-like"/>
    <property type="match status" value="1"/>
</dbReference>
<reference evidence="12 13" key="1">
    <citation type="submission" date="2016-10" db="EMBL/GenBank/DDBJ databases">
        <authorList>
            <person name="de Groot N.N."/>
        </authorList>
    </citation>
    <scope>NUCLEOTIDE SEQUENCE [LARGE SCALE GENOMIC DNA]</scope>
    <source>
        <strain evidence="12 13">YAD2003</strain>
    </source>
</reference>
<comment type="catalytic activity">
    <reaction evidence="9">
        <text>4-CDP-2-C-methyl-D-erythritol + ATP = 4-CDP-2-C-methyl-D-erythritol 2-phosphate + ADP + H(+)</text>
        <dbReference type="Rhea" id="RHEA:18437"/>
        <dbReference type="ChEBI" id="CHEBI:15378"/>
        <dbReference type="ChEBI" id="CHEBI:30616"/>
        <dbReference type="ChEBI" id="CHEBI:57823"/>
        <dbReference type="ChEBI" id="CHEBI:57919"/>
        <dbReference type="ChEBI" id="CHEBI:456216"/>
        <dbReference type="EC" id="2.7.1.148"/>
    </reaction>
</comment>
<dbReference type="PIRSF" id="PIRSF010376">
    <property type="entry name" value="IspE"/>
    <property type="match status" value="1"/>
</dbReference>